<dbReference type="CTD" id="20319745"/>
<protein>
    <submittedName>
        <fullName evidence="2">Uncharacterized protein</fullName>
    </submittedName>
</protein>
<dbReference type="OrthoDB" id="76445at2759"/>
<feature type="region of interest" description="Disordered" evidence="1">
    <location>
        <begin position="1"/>
        <end position="34"/>
    </location>
</feature>
<sequence length="91" mass="9454">MPQHRNANPAVMSSVMLGSQSYNSDQSNLGYPQSPSVPACQVGAGSQVPMQPGIAYQDFSGSFGKYAGIRRNVPSGLSAMQAAFSGRGRTG</sequence>
<evidence type="ECO:0000256" key="1">
    <source>
        <dbReference type="SAM" id="MobiDB-lite"/>
    </source>
</evidence>
<organism evidence="2 3">
    <name type="scientific">Opisthorchis viverrini</name>
    <name type="common">Southeast Asian liver fluke</name>
    <dbReference type="NCBI Taxonomy" id="6198"/>
    <lineage>
        <taxon>Eukaryota</taxon>
        <taxon>Metazoa</taxon>
        <taxon>Spiralia</taxon>
        <taxon>Lophotrochozoa</taxon>
        <taxon>Platyhelminthes</taxon>
        <taxon>Trematoda</taxon>
        <taxon>Digenea</taxon>
        <taxon>Opisthorchiida</taxon>
        <taxon>Opisthorchiata</taxon>
        <taxon>Opisthorchiidae</taxon>
        <taxon>Opisthorchis</taxon>
    </lineage>
</organism>
<proteinExistence type="predicted"/>
<gene>
    <name evidence="2" type="ORF">T265_05563</name>
</gene>
<reference evidence="2 3" key="1">
    <citation type="submission" date="2013-11" db="EMBL/GenBank/DDBJ databases">
        <title>Opisthorchis viverrini - life in the bile duct.</title>
        <authorList>
            <person name="Young N.D."/>
            <person name="Nagarajan N."/>
            <person name="Lin S.J."/>
            <person name="Korhonen P.K."/>
            <person name="Jex A.R."/>
            <person name="Hall R.S."/>
            <person name="Safavi-Hemami H."/>
            <person name="Kaewkong W."/>
            <person name="Bertrand D."/>
            <person name="Gao S."/>
            <person name="Seet Q."/>
            <person name="Wongkham S."/>
            <person name="Teh B.T."/>
            <person name="Wongkham C."/>
            <person name="Intapan P.M."/>
            <person name="Maleewong W."/>
            <person name="Yang X."/>
            <person name="Hu M."/>
            <person name="Wang Z."/>
            <person name="Hofmann A."/>
            <person name="Sternberg P.W."/>
            <person name="Tan P."/>
            <person name="Wang J."/>
            <person name="Gasser R.B."/>
        </authorList>
    </citation>
    <scope>NUCLEOTIDE SEQUENCE [LARGE SCALE GENOMIC DNA]</scope>
</reference>
<dbReference type="GeneID" id="20319745"/>
<keyword evidence="3" id="KW-1185">Reference proteome</keyword>
<evidence type="ECO:0000313" key="3">
    <source>
        <dbReference type="Proteomes" id="UP000054324"/>
    </source>
</evidence>
<dbReference type="KEGG" id="ovi:T265_05563"/>
<dbReference type="Proteomes" id="UP000054324">
    <property type="component" value="Unassembled WGS sequence"/>
</dbReference>
<accession>A0A074ZJ77</accession>
<dbReference type="EMBL" id="KL596724">
    <property type="protein sequence ID" value="KER27388.1"/>
    <property type="molecule type" value="Genomic_DNA"/>
</dbReference>
<name>A0A074ZJ77_OPIVI</name>
<feature type="compositionally biased region" description="Polar residues" evidence="1">
    <location>
        <begin position="16"/>
        <end position="34"/>
    </location>
</feature>
<dbReference type="AlphaFoldDB" id="A0A074ZJ77"/>
<dbReference type="RefSeq" id="XP_009168868.1">
    <property type="nucleotide sequence ID" value="XM_009170604.1"/>
</dbReference>
<evidence type="ECO:0000313" key="2">
    <source>
        <dbReference type="EMBL" id="KER27388.1"/>
    </source>
</evidence>